<evidence type="ECO:0000313" key="2">
    <source>
        <dbReference type="Proteomes" id="UP000317344"/>
    </source>
</evidence>
<dbReference type="Gene3D" id="3.10.310.50">
    <property type="match status" value="1"/>
</dbReference>
<name>A0A516X4R1_9ACTN</name>
<dbReference type="EMBL" id="CP041765">
    <property type="protein sequence ID" value="QDQ98068.1"/>
    <property type="molecule type" value="Genomic_DNA"/>
</dbReference>
<keyword evidence="2" id="KW-1185">Reference proteome</keyword>
<dbReference type="OrthoDB" id="3214027at2"/>
<dbReference type="Pfam" id="PF17174">
    <property type="entry name" value="DUF5130"/>
    <property type="match status" value="1"/>
</dbReference>
<accession>A0A516X4R1</accession>
<evidence type="ECO:0000313" key="1">
    <source>
        <dbReference type="EMBL" id="QDQ98068.1"/>
    </source>
</evidence>
<gene>
    <name evidence="1" type="ORF">FO059_13050</name>
</gene>
<sequence length="160" mass="17138">MATGELTYPAVDESALPLGFVVTSSGRVSGVRHSGDEPYDDSPFTHEDRNRIDRTLTEATRRTRILWTIYIGELGAASADRARELHSTLPRPDESVLIAVSPNEHSIEIVGGDAVGHRFDDRVAQLGASAAVSSFQRGDLVDGLVSAVRVMAAAVSPVRV</sequence>
<protein>
    <submittedName>
        <fullName evidence="1">DUF5130 family protein</fullName>
    </submittedName>
</protein>
<dbReference type="AlphaFoldDB" id="A0A516X4R1"/>
<dbReference type="KEGG" id="toy:FO059_13050"/>
<dbReference type="RefSeq" id="WP_143909379.1">
    <property type="nucleotide sequence ID" value="NZ_CP041765.1"/>
</dbReference>
<proteinExistence type="predicted"/>
<reference evidence="1 2" key="2">
    <citation type="submission" date="2019-07" db="EMBL/GenBank/DDBJ databases">
        <authorList>
            <person name="Huang Y."/>
        </authorList>
    </citation>
    <scope>NUCLEOTIDE SEQUENCE [LARGE SCALE GENOMIC DNA]</scope>
    <source>
        <strain evidence="1 2">HY188</strain>
    </source>
</reference>
<dbReference type="Proteomes" id="UP000317344">
    <property type="component" value="Chromosome"/>
</dbReference>
<organism evidence="1 2">
    <name type="scientific">Tomitella fengzijianii</name>
    <dbReference type="NCBI Taxonomy" id="2597660"/>
    <lineage>
        <taxon>Bacteria</taxon>
        <taxon>Bacillati</taxon>
        <taxon>Actinomycetota</taxon>
        <taxon>Actinomycetes</taxon>
        <taxon>Mycobacteriales</taxon>
        <taxon>Tomitella</taxon>
    </lineage>
</organism>
<reference evidence="1 2" key="1">
    <citation type="submission" date="2019-07" db="EMBL/GenBank/DDBJ databases">
        <title>Tomitella cavernea sp. nov., an actinomycete isolated from soil.</title>
        <authorList>
            <person name="Cheng J."/>
        </authorList>
    </citation>
    <scope>NUCLEOTIDE SEQUENCE [LARGE SCALE GENOMIC DNA]</scope>
    <source>
        <strain evidence="1 2">HY188</strain>
    </source>
</reference>
<dbReference type="InterPro" id="IPR033437">
    <property type="entry name" value="DUF5130"/>
</dbReference>